<evidence type="ECO:0000313" key="2">
    <source>
        <dbReference type="Proteomes" id="UP001054854"/>
    </source>
</evidence>
<evidence type="ECO:0000313" key="1">
    <source>
        <dbReference type="EMBL" id="GHJ32078.1"/>
    </source>
</evidence>
<sequence>MLRLVGRLRAAGLVGARELLGWWGPYELRLVAPLRTAEAGGAPYALLGSRGPRAARLAGPYKLRLVGPLRLLRWWGALRAAGLVGARELLRLVGPTNC</sequence>
<accession>A0ABQ3UA80</accession>
<organism evidence="1 2">
    <name type="scientific">Streptomyces hygroscopicus</name>
    <dbReference type="NCBI Taxonomy" id="1912"/>
    <lineage>
        <taxon>Bacteria</taxon>
        <taxon>Bacillati</taxon>
        <taxon>Actinomycetota</taxon>
        <taxon>Actinomycetes</taxon>
        <taxon>Kitasatosporales</taxon>
        <taxon>Streptomycetaceae</taxon>
        <taxon>Streptomyces</taxon>
        <taxon>Streptomyces violaceusniger group</taxon>
    </lineage>
</organism>
<dbReference type="EMBL" id="BNEK01000005">
    <property type="protein sequence ID" value="GHJ32078.1"/>
    <property type="molecule type" value="Genomic_DNA"/>
</dbReference>
<dbReference type="Proteomes" id="UP001054854">
    <property type="component" value="Unassembled WGS sequence"/>
</dbReference>
<keyword evidence="2" id="KW-1185">Reference proteome</keyword>
<comment type="caution">
    <text evidence="1">The sequence shown here is derived from an EMBL/GenBank/DDBJ whole genome shotgun (WGS) entry which is preliminary data.</text>
</comment>
<name>A0ABQ3UA80_STRHY</name>
<proteinExistence type="predicted"/>
<reference evidence="1" key="1">
    <citation type="submission" date="2024-05" db="EMBL/GenBank/DDBJ databases">
        <title>Whole genome shotgun sequence of Streptomyces hygroscopicus NBRC 113678.</title>
        <authorList>
            <person name="Komaki H."/>
            <person name="Tamura T."/>
        </authorList>
    </citation>
    <scope>NUCLEOTIDE SEQUENCE</scope>
    <source>
        <strain evidence="1">N11-34</strain>
    </source>
</reference>
<protein>
    <submittedName>
        <fullName evidence="1">Uncharacterized protein</fullName>
    </submittedName>
</protein>
<gene>
    <name evidence="1" type="ORF">TPA0910_65110</name>
</gene>